<proteinExistence type="predicted"/>
<organism evidence="1 2">
    <name type="scientific">Guyanagaster necrorhizus</name>
    <dbReference type="NCBI Taxonomy" id="856835"/>
    <lineage>
        <taxon>Eukaryota</taxon>
        <taxon>Fungi</taxon>
        <taxon>Dikarya</taxon>
        <taxon>Basidiomycota</taxon>
        <taxon>Agaricomycotina</taxon>
        <taxon>Agaricomycetes</taxon>
        <taxon>Agaricomycetidae</taxon>
        <taxon>Agaricales</taxon>
        <taxon>Marasmiineae</taxon>
        <taxon>Physalacriaceae</taxon>
        <taxon>Guyanagaster</taxon>
    </lineage>
</organism>
<gene>
    <name evidence="1" type="ORF">BT62DRAFT_769594</name>
</gene>
<dbReference type="Proteomes" id="UP000812287">
    <property type="component" value="Unassembled WGS sequence"/>
</dbReference>
<protein>
    <submittedName>
        <fullName evidence="1">Uncharacterized protein</fullName>
    </submittedName>
</protein>
<dbReference type="RefSeq" id="XP_043032764.1">
    <property type="nucleotide sequence ID" value="XM_043182220.1"/>
</dbReference>
<sequence length="153" mass="16667">MCCNTDASSRFSKGCLIQTTSSERKFCPELAIKDTLLWRMTGRGTRPPNPPQDQVAAIVQFTAVKVPVAPKMLVLQHSSVAVGLELIYIAFSTRASTTRRRTTYQLTAAWAITILGKLQLNPTSLEGSSGPASTFKAALLALATLSQHWTSWL</sequence>
<dbReference type="GeneID" id="66104516"/>
<evidence type="ECO:0000313" key="1">
    <source>
        <dbReference type="EMBL" id="KAG7439264.1"/>
    </source>
</evidence>
<dbReference type="AlphaFoldDB" id="A0A9P8AL18"/>
<evidence type="ECO:0000313" key="2">
    <source>
        <dbReference type="Proteomes" id="UP000812287"/>
    </source>
</evidence>
<comment type="caution">
    <text evidence="1">The sequence shown here is derived from an EMBL/GenBank/DDBJ whole genome shotgun (WGS) entry which is preliminary data.</text>
</comment>
<reference evidence="1" key="1">
    <citation type="submission" date="2020-11" db="EMBL/GenBank/DDBJ databases">
        <title>Adaptations for nitrogen fixation in a non-lichenized fungal sporocarp promotes dispersal by wood-feeding termites.</title>
        <authorList>
            <consortium name="DOE Joint Genome Institute"/>
            <person name="Koch R.A."/>
            <person name="Yoon G."/>
            <person name="Arayal U."/>
            <person name="Lail K."/>
            <person name="Amirebrahimi M."/>
            <person name="Labutti K."/>
            <person name="Lipzen A."/>
            <person name="Riley R."/>
            <person name="Barry K."/>
            <person name="Henrissat B."/>
            <person name="Grigoriev I.V."/>
            <person name="Herr J.R."/>
            <person name="Aime M.C."/>
        </authorList>
    </citation>
    <scope>NUCLEOTIDE SEQUENCE</scope>
    <source>
        <strain evidence="1">MCA 3950</strain>
    </source>
</reference>
<keyword evidence="2" id="KW-1185">Reference proteome</keyword>
<dbReference type="EMBL" id="MU250603">
    <property type="protein sequence ID" value="KAG7439264.1"/>
    <property type="molecule type" value="Genomic_DNA"/>
</dbReference>
<accession>A0A9P8AL18</accession>
<name>A0A9P8AL18_9AGAR</name>